<dbReference type="PROSITE" id="PS00167">
    <property type="entry name" value="TRP_SYNTHASE_ALPHA"/>
    <property type="match status" value="1"/>
</dbReference>
<comment type="similarity">
    <text evidence="9 10">Belongs to the TrpA family.</text>
</comment>
<dbReference type="InterPro" id="IPR011060">
    <property type="entry name" value="RibuloseP-bd_barrel"/>
</dbReference>
<dbReference type="UniPathway" id="UPA00035">
    <property type="reaction ID" value="UER00044"/>
</dbReference>
<accession>A0A1E3XEW2</accession>
<evidence type="ECO:0000256" key="5">
    <source>
        <dbReference type="ARBA" id="ARBA00022822"/>
    </source>
</evidence>
<evidence type="ECO:0000256" key="3">
    <source>
        <dbReference type="ARBA" id="ARBA00011270"/>
    </source>
</evidence>
<evidence type="ECO:0000256" key="8">
    <source>
        <dbReference type="ARBA" id="ARBA00049047"/>
    </source>
</evidence>
<comment type="function">
    <text evidence="1 9">The alpha subunit is responsible for the aldol cleavage of indoleglycerol phosphate to indole and glyceraldehyde 3-phosphate.</text>
</comment>
<dbReference type="PATRIC" id="fig|1872076.5.peg.746"/>
<organism evidence="11 12">
    <name type="scientific">Candidatus Scalindua rubra</name>
    <dbReference type="NCBI Taxonomy" id="1872076"/>
    <lineage>
        <taxon>Bacteria</taxon>
        <taxon>Pseudomonadati</taxon>
        <taxon>Planctomycetota</taxon>
        <taxon>Candidatus Brocadiia</taxon>
        <taxon>Candidatus Brocadiales</taxon>
        <taxon>Candidatus Scalinduaceae</taxon>
        <taxon>Candidatus Scalindua</taxon>
    </lineage>
</organism>
<dbReference type="GO" id="GO:0004834">
    <property type="term" value="F:tryptophan synthase activity"/>
    <property type="evidence" value="ECO:0007669"/>
    <property type="project" value="UniProtKB-UniRule"/>
</dbReference>
<feature type="active site" description="Proton acceptor" evidence="9">
    <location>
        <position position="49"/>
    </location>
</feature>
<dbReference type="Pfam" id="PF00290">
    <property type="entry name" value="Trp_syntA"/>
    <property type="match status" value="1"/>
</dbReference>
<name>A0A1E3XEW2_9BACT</name>
<dbReference type="FunFam" id="3.20.20.70:FF:000037">
    <property type="entry name" value="Tryptophan synthase alpha chain"/>
    <property type="match status" value="1"/>
</dbReference>
<evidence type="ECO:0000256" key="9">
    <source>
        <dbReference type="HAMAP-Rule" id="MF_00131"/>
    </source>
</evidence>
<keyword evidence="6 9" id="KW-0057">Aromatic amino acid biosynthesis</keyword>
<evidence type="ECO:0000256" key="6">
    <source>
        <dbReference type="ARBA" id="ARBA00023141"/>
    </source>
</evidence>
<evidence type="ECO:0000256" key="1">
    <source>
        <dbReference type="ARBA" id="ARBA00003365"/>
    </source>
</evidence>
<dbReference type="PANTHER" id="PTHR43406:SF1">
    <property type="entry name" value="TRYPTOPHAN SYNTHASE ALPHA CHAIN, CHLOROPLASTIC"/>
    <property type="match status" value="1"/>
</dbReference>
<protein>
    <recommendedName>
        <fullName evidence="9">Tryptophan synthase alpha chain</fullName>
        <ecNumber evidence="9">4.2.1.20</ecNumber>
    </recommendedName>
</protein>
<dbReference type="NCBIfam" id="TIGR00262">
    <property type="entry name" value="trpA"/>
    <property type="match status" value="1"/>
</dbReference>
<evidence type="ECO:0000256" key="7">
    <source>
        <dbReference type="ARBA" id="ARBA00023239"/>
    </source>
</evidence>
<dbReference type="HAMAP" id="MF_00131">
    <property type="entry name" value="Trp_synth_alpha"/>
    <property type="match status" value="1"/>
</dbReference>
<evidence type="ECO:0000313" key="11">
    <source>
        <dbReference type="EMBL" id="ODS34172.1"/>
    </source>
</evidence>
<dbReference type="InterPro" id="IPR013785">
    <property type="entry name" value="Aldolase_TIM"/>
</dbReference>
<gene>
    <name evidence="9" type="primary">trpA</name>
    <name evidence="11" type="ORF">SCARUB_00648</name>
</gene>
<dbReference type="EMBL" id="MAYW01000011">
    <property type="protein sequence ID" value="ODS34172.1"/>
    <property type="molecule type" value="Genomic_DNA"/>
</dbReference>
<dbReference type="SUPFAM" id="SSF51366">
    <property type="entry name" value="Ribulose-phoshate binding barrel"/>
    <property type="match status" value="1"/>
</dbReference>
<comment type="subunit">
    <text evidence="3 9">Tetramer of two alpha and two beta chains.</text>
</comment>
<dbReference type="EC" id="4.2.1.20" evidence="9"/>
<keyword evidence="7 9" id="KW-0456">Lyase</keyword>
<evidence type="ECO:0000313" key="12">
    <source>
        <dbReference type="Proteomes" id="UP000094056"/>
    </source>
</evidence>
<dbReference type="AlphaFoldDB" id="A0A1E3XEW2"/>
<reference evidence="11 12" key="1">
    <citation type="submission" date="2016-07" db="EMBL/GenBank/DDBJ databases">
        <title>Draft genome of Scalindua rubra, obtained from a brine-seawater interface in the Red Sea, sheds light on salt adaptation in anammox bacteria.</title>
        <authorList>
            <person name="Speth D.R."/>
            <person name="Lagkouvardos I."/>
            <person name="Wang Y."/>
            <person name="Qian P.-Y."/>
            <person name="Dutilh B.E."/>
            <person name="Jetten M.S."/>
        </authorList>
    </citation>
    <scope>NUCLEOTIDE SEQUENCE [LARGE SCALE GENOMIC DNA]</scope>
    <source>
        <strain evidence="11">BSI-1</strain>
    </source>
</reference>
<proteinExistence type="inferred from homology"/>
<dbReference type="CDD" id="cd04724">
    <property type="entry name" value="Tryptophan_synthase_alpha"/>
    <property type="match status" value="1"/>
</dbReference>
<sequence>MNRIDARFKELREKNETAFIPFITAGDPNLSVTRSLILEFDRRGSDMIELGVPFSDPIADGPVIQSSYYRALSSGIRLSNILELVKDIREKSEIPIVSMISYSILYKNGCENFVKNAVKAGFDGATIPDLPIEEAENIIEAGKREEFKIICFIAPTTTSDRMELIVKRSRGFLYYISVVGITGVRSKLPDDITENIRNIKKTTNLPVALGFGISTPEQARMAGEVADGVIVGSAIVKEIEKYSSQDDNILIDKVGKFVSELVSGAKSTV</sequence>
<dbReference type="Gene3D" id="3.20.20.70">
    <property type="entry name" value="Aldolase class I"/>
    <property type="match status" value="1"/>
</dbReference>
<keyword evidence="4 9" id="KW-0028">Amino-acid biosynthesis</keyword>
<comment type="pathway">
    <text evidence="2 9">Amino-acid biosynthesis; L-tryptophan biosynthesis; L-tryptophan from chorismate: step 5/5.</text>
</comment>
<evidence type="ECO:0000256" key="10">
    <source>
        <dbReference type="RuleBase" id="RU003662"/>
    </source>
</evidence>
<feature type="active site" description="Proton acceptor" evidence="9">
    <location>
        <position position="60"/>
    </location>
</feature>
<comment type="catalytic activity">
    <reaction evidence="8 9">
        <text>(1S,2R)-1-C-(indol-3-yl)glycerol 3-phosphate + L-serine = D-glyceraldehyde 3-phosphate + L-tryptophan + H2O</text>
        <dbReference type="Rhea" id="RHEA:10532"/>
        <dbReference type="ChEBI" id="CHEBI:15377"/>
        <dbReference type="ChEBI" id="CHEBI:33384"/>
        <dbReference type="ChEBI" id="CHEBI:57912"/>
        <dbReference type="ChEBI" id="CHEBI:58866"/>
        <dbReference type="ChEBI" id="CHEBI:59776"/>
        <dbReference type="EC" id="4.2.1.20"/>
    </reaction>
</comment>
<dbReference type="PANTHER" id="PTHR43406">
    <property type="entry name" value="TRYPTOPHAN SYNTHASE, ALPHA CHAIN"/>
    <property type="match status" value="1"/>
</dbReference>
<comment type="caution">
    <text evidence="11">The sequence shown here is derived from an EMBL/GenBank/DDBJ whole genome shotgun (WGS) entry which is preliminary data.</text>
</comment>
<keyword evidence="5 9" id="KW-0822">Tryptophan biosynthesis</keyword>
<evidence type="ECO:0000256" key="2">
    <source>
        <dbReference type="ARBA" id="ARBA00004733"/>
    </source>
</evidence>
<dbReference type="InterPro" id="IPR018204">
    <property type="entry name" value="Trp_synthase_alpha_AS"/>
</dbReference>
<dbReference type="GO" id="GO:0005829">
    <property type="term" value="C:cytosol"/>
    <property type="evidence" value="ECO:0007669"/>
    <property type="project" value="TreeGrafter"/>
</dbReference>
<dbReference type="Proteomes" id="UP000094056">
    <property type="component" value="Unassembled WGS sequence"/>
</dbReference>
<dbReference type="InterPro" id="IPR002028">
    <property type="entry name" value="Trp_synthase_suA"/>
</dbReference>
<evidence type="ECO:0000256" key="4">
    <source>
        <dbReference type="ARBA" id="ARBA00022605"/>
    </source>
</evidence>